<feature type="transmembrane region" description="Helical" evidence="2">
    <location>
        <begin position="119"/>
        <end position="138"/>
    </location>
</feature>
<name>R2SPY4_9ENTE</name>
<dbReference type="PATRIC" id="fig|1158607.3.peg.4018"/>
<evidence type="ECO:0008006" key="7">
    <source>
        <dbReference type="Google" id="ProtNLM"/>
    </source>
</evidence>
<evidence type="ECO:0000256" key="2">
    <source>
        <dbReference type="SAM" id="Phobius"/>
    </source>
</evidence>
<proteinExistence type="inferred from homology"/>
<reference evidence="5 6" key="1">
    <citation type="submission" date="2013-02" db="EMBL/GenBank/DDBJ databases">
        <title>The Genome Sequence of Enterococcus pallens BAA-351.</title>
        <authorList>
            <consortium name="The Broad Institute Genome Sequencing Platform"/>
            <consortium name="The Broad Institute Genome Sequencing Center for Infectious Disease"/>
            <person name="Earl A.M."/>
            <person name="Gilmore M.S."/>
            <person name="Lebreton F."/>
            <person name="Walker B."/>
            <person name="Young S.K."/>
            <person name="Zeng Q."/>
            <person name="Gargeya S."/>
            <person name="Fitzgerald M."/>
            <person name="Haas B."/>
            <person name="Abouelleil A."/>
            <person name="Alvarado L."/>
            <person name="Arachchi H.M."/>
            <person name="Berlin A.M."/>
            <person name="Chapman S.B."/>
            <person name="Dewar J."/>
            <person name="Goldberg J."/>
            <person name="Griggs A."/>
            <person name="Gujja S."/>
            <person name="Hansen M."/>
            <person name="Howarth C."/>
            <person name="Imamovic A."/>
            <person name="Larimer J."/>
            <person name="McCowan C."/>
            <person name="Murphy C."/>
            <person name="Neiman D."/>
            <person name="Pearson M."/>
            <person name="Priest M."/>
            <person name="Roberts A."/>
            <person name="Saif S."/>
            <person name="Shea T."/>
            <person name="Sisk P."/>
            <person name="Sykes S."/>
            <person name="Wortman J."/>
            <person name="Nusbaum C."/>
            <person name="Birren B."/>
        </authorList>
    </citation>
    <scope>NUCLEOTIDE SEQUENCE [LARGE SCALE GENOMIC DNA]</scope>
    <source>
        <strain evidence="5 6">ATCC BAA-351</strain>
    </source>
</reference>
<dbReference type="Pfam" id="PF00905">
    <property type="entry name" value="Transpeptidase"/>
    <property type="match status" value="1"/>
</dbReference>
<dbReference type="GO" id="GO:0008658">
    <property type="term" value="F:penicillin binding"/>
    <property type="evidence" value="ECO:0007669"/>
    <property type="project" value="InterPro"/>
</dbReference>
<dbReference type="eggNOG" id="COG4219">
    <property type="taxonomic scope" value="Bacteria"/>
</dbReference>
<keyword evidence="2" id="KW-0472">Membrane</keyword>
<evidence type="ECO:0000313" key="6">
    <source>
        <dbReference type="Proteomes" id="UP000013782"/>
    </source>
</evidence>
<dbReference type="OrthoDB" id="9762883at2"/>
<dbReference type="PANTHER" id="PTHR34978">
    <property type="entry name" value="POSSIBLE SENSOR-TRANSDUCER PROTEIN BLAR"/>
    <property type="match status" value="1"/>
</dbReference>
<comment type="similarity">
    <text evidence="1">Belongs to the peptidase M56 family.</text>
</comment>
<dbReference type="EMBL" id="AJAQ01000036">
    <property type="protein sequence ID" value="EOH90209.1"/>
    <property type="molecule type" value="Genomic_DNA"/>
</dbReference>
<dbReference type="InterPro" id="IPR008756">
    <property type="entry name" value="Peptidase_M56"/>
</dbReference>
<dbReference type="RefSeq" id="WP_010758983.1">
    <property type="nucleotide sequence ID" value="NZ_ASWD01000005.1"/>
</dbReference>
<organism evidence="5 6">
    <name type="scientific">Enterococcus pallens ATCC BAA-351</name>
    <dbReference type="NCBI Taxonomy" id="1158607"/>
    <lineage>
        <taxon>Bacteria</taxon>
        <taxon>Bacillati</taxon>
        <taxon>Bacillota</taxon>
        <taxon>Bacilli</taxon>
        <taxon>Lactobacillales</taxon>
        <taxon>Enterococcaceae</taxon>
        <taxon>Enterococcus</taxon>
    </lineage>
</organism>
<feature type="transmembrane region" description="Helical" evidence="2">
    <location>
        <begin position="38"/>
        <end position="56"/>
    </location>
</feature>
<dbReference type="Proteomes" id="UP000013782">
    <property type="component" value="Unassembled WGS sequence"/>
</dbReference>
<evidence type="ECO:0000256" key="1">
    <source>
        <dbReference type="ARBA" id="ARBA00011075"/>
    </source>
</evidence>
<protein>
    <recommendedName>
        <fullName evidence="7">BlaR1 family beta-lactam sensor/signal transducer</fullName>
    </recommendedName>
</protein>
<dbReference type="Pfam" id="PF05569">
    <property type="entry name" value="Peptidase_M56"/>
    <property type="match status" value="1"/>
</dbReference>
<dbReference type="CDD" id="cd07341">
    <property type="entry name" value="M56_BlaR1_MecR1_like"/>
    <property type="match status" value="1"/>
</dbReference>
<feature type="transmembrane region" description="Helical" evidence="2">
    <location>
        <begin position="6"/>
        <end position="26"/>
    </location>
</feature>
<feature type="domain" description="Penicillin-binding protein transpeptidase" evidence="3">
    <location>
        <begin position="352"/>
        <end position="577"/>
    </location>
</feature>
<dbReference type="HOGENOM" id="CLU_035412_0_2_9"/>
<dbReference type="InterPro" id="IPR001460">
    <property type="entry name" value="PCN-bd_Tpept"/>
</dbReference>
<dbReference type="PANTHER" id="PTHR34978:SF3">
    <property type="entry name" value="SLR0241 PROTEIN"/>
    <property type="match status" value="1"/>
</dbReference>
<evidence type="ECO:0000313" key="5">
    <source>
        <dbReference type="EMBL" id="EOH90209.1"/>
    </source>
</evidence>
<accession>R2SPY4</accession>
<dbReference type="AlphaFoldDB" id="R2SPY4"/>
<feature type="domain" description="Peptidase M56" evidence="4">
    <location>
        <begin position="23"/>
        <end position="307"/>
    </location>
</feature>
<keyword evidence="6" id="KW-1185">Reference proteome</keyword>
<keyword evidence="2" id="KW-1133">Transmembrane helix</keyword>
<feature type="transmembrane region" description="Helical" evidence="2">
    <location>
        <begin position="229"/>
        <end position="247"/>
    </location>
</feature>
<dbReference type="InterPro" id="IPR012338">
    <property type="entry name" value="Beta-lactam/transpept-like"/>
</dbReference>
<dbReference type="Gene3D" id="3.40.710.10">
    <property type="entry name" value="DD-peptidase/beta-lactamase superfamily"/>
    <property type="match status" value="1"/>
</dbReference>
<dbReference type="Gene3D" id="3.30.2010.10">
    <property type="entry name" value="Metalloproteases ('zincins'), catalytic domain"/>
    <property type="match status" value="1"/>
</dbReference>
<dbReference type="NCBIfam" id="NF000326">
    <property type="entry name" value="blaR1_generic"/>
    <property type="match status" value="1"/>
</dbReference>
<gene>
    <name evidence="5" type="ORF">UAU_04038</name>
</gene>
<evidence type="ECO:0000259" key="4">
    <source>
        <dbReference type="Pfam" id="PF05569"/>
    </source>
</evidence>
<dbReference type="eggNOG" id="COG2602">
    <property type="taxonomic scope" value="Bacteria"/>
</dbReference>
<comment type="caution">
    <text evidence="5">The sequence shown here is derived from an EMBL/GenBank/DDBJ whole genome shotgun (WGS) entry which is preliminary data.</text>
</comment>
<dbReference type="SUPFAM" id="SSF56601">
    <property type="entry name" value="beta-lactamase/transpeptidase-like"/>
    <property type="match status" value="1"/>
</dbReference>
<evidence type="ECO:0000259" key="3">
    <source>
        <dbReference type="Pfam" id="PF00905"/>
    </source>
</evidence>
<keyword evidence="2" id="KW-0812">Transmembrane</keyword>
<dbReference type="STRING" id="160454.RV10_GL000916"/>
<dbReference type="InterPro" id="IPR052173">
    <property type="entry name" value="Beta-lactam_resp_regulator"/>
</dbReference>
<sequence length="590" mass="67204">MALPTIEQFLFNNVSVILYFVSLLLLRKTIGNRLNPKLRGIFWYLPFLSVFFFIPHQPLANLKTYLHYNLPMVRLFQNEWVDEIKPELIGTLTPSNSHWLNDYSLSAGASVENYAKGILMIWIAGIIIRGLILLFSLYKLHSWIKEGQVLESLKVQRSLARAQTRLNTQIKVTVIESKKIKTPATSGLLHPIILLPDCYSETITEDHLSLIFMHELGHHKNKDLYQQTLLLMFTVLFWYNPLVYWLASLAEKDREVACDSLVLSHLEESEIMNYGQVLLSSIIHRTNNQLAGFSTNKKSLAERIRLIASYQPKKGHLHLQFLTILLIISGFLVAIPQSEGSQNAPPLPASDILESVSDATFTANSQNSFVLYDEAVNQYSIYNESAAYQRFSPDSTYKLWSGLFGLKKGIIRPEQNQLTWDGTVYPFQAWNTSQGLKAALTNSTNWYFQQLDAQLGKAELTKNFSTIHYGNANLLGSVDNYWLESSLKIAAVEQVQLLNKLFNDELEFSTSDVQFMKEALKLESGTNYTLYGKTGTGKKQNQENRGWFVGWIETSENTYYFACHLQGEKVSGKTAASETLRILKEKAIYE</sequence>